<dbReference type="FunFam" id="3.80.10.10:FF:001021">
    <property type="entry name" value="Leucine-rich receptor-like protein kinase family protein"/>
    <property type="match status" value="1"/>
</dbReference>
<comment type="similarity">
    <text evidence="2">Belongs to the RLP family.</text>
</comment>
<evidence type="ECO:0000256" key="10">
    <source>
        <dbReference type="ARBA" id="ARBA00022741"/>
    </source>
</evidence>
<evidence type="ECO:0000256" key="14">
    <source>
        <dbReference type="ARBA" id="ARBA00023136"/>
    </source>
</evidence>
<keyword evidence="5" id="KW-0433">Leucine-rich repeat</keyword>
<keyword evidence="6" id="KW-0808">Transferase</keyword>
<dbReference type="GO" id="GO:0006952">
    <property type="term" value="P:defense response"/>
    <property type="evidence" value="ECO:0007669"/>
    <property type="project" value="UniProtKB-ARBA"/>
</dbReference>
<dbReference type="SMART" id="SM00220">
    <property type="entry name" value="S_TKc"/>
    <property type="match status" value="1"/>
</dbReference>
<gene>
    <name evidence="22" type="ORF">SADUNF_Sadunf09G0065800</name>
</gene>
<evidence type="ECO:0000313" key="23">
    <source>
        <dbReference type="Proteomes" id="UP000657918"/>
    </source>
</evidence>
<dbReference type="PANTHER" id="PTHR48060">
    <property type="entry name" value="DNA DAMAGE-REPAIR/TOLERATION PROTEIN DRT100"/>
    <property type="match status" value="1"/>
</dbReference>
<feature type="domain" description="Protein kinase" evidence="21">
    <location>
        <begin position="647"/>
        <end position="871"/>
    </location>
</feature>
<dbReference type="FunFam" id="3.80.10.10:FF:000111">
    <property type="entry name" value="LRR receptor-like serine/threonine-protein kinase ERECTA"/>
    <property type="match status" value="1"/>
</dbReference>
<dbReference type="FunFam" id="3.80.10.10:FF:000234">
    <property type="entry name" value="Probable inactive receptor kinase RLK902"/>
    <property type="match status" value="1"/>
</dbReference>
<comment type="subcellular location">
    <subcellularLocation>
        <location evidence="1">Membrane</location>
        <topology evidence="1">Single-pass membrane protein</topology>
    </subcellularLocation>
</comment>
<dbReference type="FunFam" id="3.80.10.10:FF:000413">
    <property type="entry name" value="Inactive leucine-rich repeat receptor-like protein kinase"/>
    <property type="match status" value="1"/>
</dbReference>
<dbReference type="FunFam" id="3.30.200.20:FF:000540">
    <property type="entry name" value="Receptor-like protein kinase HAIKU2"/>
    <property type="match status" value="1"/>
</dbReference>
<keyword evidence="4" id="KW-0723">Serine/threonine-protein kinase</keyword>
<dbReference type="AlphaFoldDB" id="A0A835MT83"/>
<sequence length="871" mass="95809">MLVSPSKSDDQFQILSRFKSALQHSKTNVFTTWTLEIKVCNFTGIVCNKYGFVTEINLPQQQLQGVLPFDAICGLRSLEKISMGSNLLHGGITDDLKHCTSLQVLDLGNNSFSGKVPDLFTLQKLKILSLNTSGFSGPFPWKSLENLTNLAFLSLGDNLFDVTSSFPVELLKLDKLYWLYLSNCSIKGEIPEGISNLTLLKNLELSDNQLFGEIPAGIGKLSKLWQLELYNNSLTGKLPTGFGNLTGLVNFDASHNRLEGELVELKPLNLLASLHLFENQFTGDIPEEFGELKYLEEFSLYTNKLTGPLPQKLGSWADFAYIDVSENFLTGPIPPDMCKNGKMTDLLILQNNFTGQIPESYANCKSLERFRVSKNSLSGSIPAGIWGMPNLFIVDFSMNQFEGPVTPDIGNAKSLAIVNLANNQFSGTLPSTISQTSSLVSVHLSSNGFSGEIPSTIGELKKLNSLYLTGNKFSGAIPDSLGLCASLTDINLSGNSFSGNIPESLGSLPTLNSLNLSNNKLSGEIPVSLSRLKLSNLDLSNNQLIGPVPDSFSLEAFREGFEGNPGLCSQNLKNLQPCSRNARTSNQLRVFVSCFVAGLLVLVIFAGCFLFLKLRQNNLDHPLKQSSWNMKSFRILSFNESDVIDAIKSENLIGKGGSGNVYKVVLENGNELAVKHIWTANSIDRRSFRSSSAMLTKKNSRSPEYDAEVATLSNVRHVNVVKLFCSITSDDCNLLVYEYLPNGSLWDRLHSCHKVKMGWELRLVVKGNGPMSLLELTDTLLLYRSEAVIAFLQFLDTILYDLSLGVIQRSYSCKSSLIIPAWEIRCLQSYDVSWDLRRAWPEADLKFGQAVPDAGNSANEPGIAAEICGCK</sequence>
<dbReference type="InterPro" id="IPR003591">
    <property type="entry name" value="Leu-rich_rpt_typical-subtyp"/>
</dbReference>
<evidence type="ECO:0000256" key="4">
    <source>
        <dbReference type="ARBA" id="ARBA00022527"/>
    </source>
</evidence>
<evidence type="ECO:0000256" key="11">
    <source>
        <dbReference type="ARBA" id="ARBA00022777"/>
    </source>
</evidence>
<dbReference type="SUPFAM" id="SSF52047">
    <property type="entry name" value="RNI-like"/>
    <property type="match status" value="2"/>
</dbReference>
<keyword evidence="14 20" id="KW-0472">Membrane</keyword>
<dbReference type="GO" id="GO:0004674">
    <property type="term" value="F:protein serine/threonine kinase activity"/>
    <property type="evidence" value="ECO:0007669"/>
    <property type="project" value="UniProtKB-KW"/>
</dbReference>
<dbReference type="InterPro" id="IPR053211">
    <property type="entry name" value="DNA_repair-toleration"/>
</dbReference>
<reference evidence="22 23" key="1">
    <citation type="submission" date="2020-10" db="EMBL/GenBank/DDBJ databases">
        <title>Plant Genome Project.</title>
        <authorList>
            <person name="Zhang R.-G."/>
        </authorList>
    </citation>
    <scope>NUCLEOTIDE SEQUENCE [LARGE SCALE GENOMIC DNA]</scope>
    <source>
        <strain evidence="22">FAFU-HL-1</strain>
        <tissue evidence="22">Leaf</tissue>
    </source>
</reference>
<keyword evidence="10 19" id="KW-0547">Nucleotide-binding</keyword>
<keyword evidence="23" id="KW-1185">Reference proteome</keyword>
<dbReference type="GO" id="GO:0016020">
    <property type="term" value="C:membrane"/>
    <property type="evidence" value="ECO:0007669"/>
    <property type="project" value="UniProtKB-SubCell"/>
</dbReference>
<evidence type="ECO:0000256" key="2">
    <source>
        <dbReference type="ARBA" id="ARBA00009592"/>
    </source>
</evidence>
<dbReference type="PROSITE" id="PS50011">
    <property type="entry name" value="PROTEIN_KINASE_DOM"/>
    <property type="match status" value="1"/>
</dbReference>
<dbReference type="Gene3D" id="3.80.10.10">
    <property type="entry name" value="Ribonuclease Inhibitor"/>
    <property type="match status" value="3"/>
</dbReference>
<protein>
    <recommendedName>
        <fullName evidence="3">non-specific serine/threonine protein kinase</fullName>
        <ecNumber evidence="3">2.7.11.1</ecNumber>
    </recommendedName>
</protein>
<dbReference type="GO" id="GO:0005524">
    <property type="term" value="F:ATP binding"/>
    <property type="evidence" value="ECO:0007669"/>
    <property type="project" value="UniProtKB-UniRule"/>
</dbReference>
<evidence type="ECO:0000256" key="17">
    <source>
        <dbReference type="ARBA" id="ARBA00047899"/>
    </source>
</evidence>
<comment type="caution">
    <text evidence="22">The sequence shown here is derived from an EMBL/GenBank/DDBJ whole genome shotgun (WGS) entry which is preliminary data.</text>
</comment>
<dbReference type="InterPro" id="IPR013210">
    <property type="entry name" value="LRR_N_plant-typ"/>
</dbReference>
<evidence type="ECO:0000256" key="7">
    <source>
        <dbReference type="ARBA" id="ARBA00022692"/>
    </source>
</evidence>
<evidence type="ECO:0000256" key="18">
    <source>
        <dbReference type="ARBA" id="ARBA00048679"/>
    </source>
</evidence>
<keyword evidence="9" id="KW-0677">Repeat</keyword>
<keyword evidence="13 20" id="KW-1133">Transmembrane helix</keyword>
<comment type="catalytic activity">
    <reaction evidence="18">
        <text>L-seryl-[protein] + ATP = O-phospho-L-seryl-[protein] + ADP + H(+)</text>
        <dbReference type="Rhea" id="RHEA:17989"/>
        <dbReference type="Rhea" id="RHEA-COMP:9863"/>
        <dbReference type="Rhea" id="RHEA-COMP:11604"/>
        <dbReference type="ChEBI" id="CHEBI:15378"/>
        <dbReference type="ChEBI" id="CHEBI:29999"/>
        <dbReference type="ChEBI" id="CHEBI:30616"/>
        <dbReference type="ChEBI" id="CHEBI:83421"/>
        <dbReference type="ChEBI" id="CHEBI:456216"/>
        <dbReference type="EC" id="2.7.11.1"/>
    </reaction>
</comment>
<evidence type="ECO:0000256" key="20">
    <source>
        <dbReference type="SAM" id="Phobius"/>
    </source>
</evidence>
<dbReference type="SUPFAM" id="SSF56112">
    <property type="entry name" value="Protein kinase-like (PK-like)"/>
    <property type="match status" value="1"/>
</dbReference>
<dbReference type="Pfam" id="PF00069">
    <property type="entry name" value="Pkinase"/>
    <property type="match status" value="1"/>
</dbReference>
<keyword evidence="16" id="KW-0325">Glycoprotein</keyword>
<evidence type="ECO:0000313" key="22">
    <source>
        <dbReference type="EMBL" id="KAF9675754.1"/>
    </source>
</evidence>
<accession>A0A835MT83</accession>
<evidence type="ECO:0000256" key="6">
    <source>
        <dbReference type="ARBA" id="ARBA00022679"/>
    </source>
</evidence>
<dbReference type="InterPro" id="IPR001611">
    <property type="entry name" value="Leu-rich_rpt"/>
</dbReference>
<evidence type="ECO:0000259" key="21">
    <source>
        <dbReference type="PROSITE" id="PS50011"/>
    </source>
</evidence>
<feature type="binding site" evidence="19">
    <location>
        <position position="675"/>
    </location>
    <ligand>
        <name>ATP</name>
        <dbReference type="ChEBI" id="CHEBI:30616"/>
    </ligand>
</feature>
<dbReference type="PROSITE" id="PS51450">
    <property type="entry name" value="LRR"/>
    <property type="match status" value="1"/>
</dbReference>
<comment type="catalytic activity">
    <reaction evidence="17">
        <text>L-threonyl-[protein] + ATP = O-phospho-L-threonyl-[protein] + ADP + H(+)</text>
        <dbReference type="Rhea" id="RHEA:46608"/>
        <dbReference type="Rhea" id="RHEA-COMP:11060"/>
        <dbReference type="Rhea" id="RHEA-COMP:11605"/>
        <dbReference type="ChEBI" id="CHEBI:15378"/>
        <dbReference type="ChEBI" id="CHEBI:30013"/>
        <dbReference type="ChEBI" id="CHEBI:30616"/>
        <dbReference type="ChEBI" id="CHEBI:61977"/>
        <dbReference type="ChEBI" id="CHEBI:456216"/>
        <dbReference type="EC" id="2.7.11.1"/>
    </reaction>
</comment>
<dbReference type="GO" id="GO:0051707">
    <property type="term" value="P:response to other organism"/>
    <property type="evidence" value="ECO:0007669"/>
    <property type="project" value="UniProtKB-ARBA"/>
</dbReference>
<dbReference type="GO" id="GO:0009791">
    <property type="term" value="P:post-embryonic development"/>
    <property type="evidence" value="ECO:0007669"/>
    <property type="project" value="UniProtKB-ARBA"/>
</dbReference>
<keyword evidence="15" id="KW-0675">Receptor</keyword>
<evidence type="ECO:0000256" key="15">
    <source>
        <dbReference type="ARBA" id="ARBA00023170"/>
    </source>
</evidence>
<evidence type="ECO:0000256" key="3">
    <source>
        <dbReference type="ARBA" id="ARBA00012513"/>
    </source>
</evidence>
<dbReference type="EC" id="2.7.11.1" evidence="3"/>
<dbReference type="Gene3D" id="3.30.200.20">
    <property type="entry name" value="Phosphorylase Kinase, domain 1"/>
    <property type="match status" value="1"/>
</dbReference>
<evidence type="ECO:0000256" key="12">
    <source>
        <dbReference type="ARBA" id="ARBA00022840"/>
    </source>
</evidence>
<keyword evidence="11" id="KW-0418">Kinase</keyword>
<evidence type="ECO:0000256" key="9">
    <source>
        <dbReference type="ARBA" id="ARBA00022737"/>
    </source>
</evidence>
<evidence type="ECO:0000256" key="19">
    <source>
        <dbReference type="PROSITE-ProRule" id="PRU10141"/>
    </source>
</evidence>
<proteinExistence type="inferred from homology"/>
<dbReference type="InterPro" id="IPR011009">
    <property type="entry name" value="Kinase-like_dom_sf"/>
</dbReference>
<keyword evidence="8" id="KW-0732">Signal</keyword>
<feature type="transmembrane region" description="Helical" evidence="20">
    <location>
        <begin position="590"/>
        <end position="612"/>
    </location>
</feature>
<keyword evidence="12 19" id="KW-0067">ATP-binding</keyword>
<dbReference type="PROSITE" id="PS00107">
    <property type="entry name" value="PROTEIN_KINASE_ATP"/>
    <property type="match status" value="1"/>
</dbReference>
<dbReference type="InterPro" id="IPR000719">
    <property type="entry name" value="Prot_kinase_dom"/>
</dbReference>
<dbReference type="PANTHER" id="PTHR48060:SF22">
    <property type="entry name" value="INACTIVE LRR RECEPTOR-LIKE SERINE_THREONINE-PROTEIN KINASE BIR2"/>
    <property type="match status" value="1"/>
</dbReference>
<dbReference type="Proteomes" id="UP000657918">
    <property type="component" value="Unassembled WGS sequence"/>
</dbReference>
<dbReference type="InterPro" id="IPR017441">
    <property type="entry name" value="Protein_kinase_ATP_BS"/>
</dbReference>
<dbReference type="SMART" id="SM00369">
    <property type="entry name" value="LRR_TYP"/>
    <property type="match status" value="5"/>
</dbReference>
<evidence type="ECO:0000256" key="8">
    <source>
        <dbReference type="ARBA" id="ARBA00022729"/>
    </source>
</evidence>
<dbReference type="Pfam" id="PF00560">
    <property type="entry name" value="LRR_1"/>
    <property type="match status" value="10"/>
</dbReference>
<dbReference type="OrthoDB" id="2015831at2759"/>
<keyword evidence="7 20" id="KW-0812">Transmembrane</keyword>
<evidence type="ECO:0000256" key="16">
    <source>
        <dbReference type="ARBA" id="ARBA00023180"/>
    </source>
</evidence>
<dbReference type="Pfam" id="PF08263">
    <property type="entry name" value="LRRNT_2"/>
    <property type="match status" value="1"/>
</dbReference>
<dbReference type="InterPro" id="IPR032675">
    <property type="entry name" value="LRR_dom_sf"/>
</dbReference>
<dbReference type="FunFam" id="3.80.10.10:FF:000453">
    <property type="entry name" value="Leucine-rich receptor-like protein kinase family protein"/>
    <property type="match status" value="1"/>
</dbReference>
<evidence type="ECO:0000256" key="13">
    <source>
        <dbReference type="ARBA" id="ARBA00022989"/>
    </source>
</evidence>
<evidence type="ECO:0000256" key="5">
    <source>
        <dbReference type="ARBA" id="ARBA00022614"/>
    </source>
</evidence>
<dbReference type="EMBL" id="JADGMS010000009">
    <property type="protein sequence ID" value="KAF9675754.1"/>
    <property type="molecule type" value="Genomic_DNA"/>
</dbReference>
<evidence type="ECO:0000256" key="1">
    <source>
        <dbReference type="ARBA" id="ARBA00004167"/>
    </source>
</evidence>
<name>A0A835MT83_9ROSI</name>
<organism evidence="22 23">
    <name type="scientific">Salix dunnii</name>
    <dbReference type="NCBI Taxonomy" id="1413687"/>
    <lineage>
        <taxon>Eukaryota</taxon>
        <taxon>Viridiplantae</taxon>
        <taxon>Streptophyta</taxon>
        <taxon>Embryophyta</taxon>
        <taxon>Tracheophyta</taxon>
        <taxon>Spermatophyta</taxon>
        <taxon>Magnoliopsida</taxon>
        <taxon>eudicotyledons</taxon>
        <taxon>Gunneridae</taxon>
        <taxon>Pentapetalae</taxon>
        <taxon>rosids</taxon>
        <taxon>fabids</taxon>
        <taxon>Malpighiales</taxon>
        <taxon>Salicaceae</taxon>
        <taxon>Saliceae</taxon>
        <taxon>Salix</taxon>
    </lineage>
</organism>